<reference evidence="1 2" key="1">
    <citation type="submission" date="2023-08" db="EMBL/GenBank/DDBJ databases">
        <title>Achromobacter seleniivolatilans sp. nov., isolated from seleniferous soil.</title>
        <authorList>
            <person name="Zhang S."/>
            <person name="Li K."/>
            <person name="Peng J."/>
            <person name="Zhao Q."/>
            <person name="Wang H."/>
            <person name="Guo Y."/>
        </authorList>
    </citation>
    <scope>NUCLEOTIDE SEQUENCE [LARGE SCALE GENOMIC DNA]</scope>
    <source>
        <strain evidence="1 2">R39</strain>
    </source>
</reference>
<name>A0ABY9LWF4_9BURK</name>
<evidence type="ECO:0000313" key="1">
    <source>
        <dbReference type="EMBL" id="WMD19010.1"/>
    </source>
</evidence>
<dbReference type="Proteomes" id="UP001234798">
    <property type="component" value="Chromosome"/>
</dbReference>
<dbReference type="RefSeq" id="WP_306939695.1">
    <property type="nucleotide sequence ID" value="NZ_CP132976.1"/>
</dbReference>
<dbReference type="EMBL" id="CP132976">
    <property type="protein sequence ID" value="WMD19010.1"/>
    <property type="molecule type" value="Genomic_DNA"/>
</dbReference>
<accession>A0ABY9LWF4</accession>
<protein>
    <submittedName>
        <fullName evidence="1">DUF3717 domain-containing protein</fullName>
    </submittedName>
</protein>
<dbReference type="InterPro" id="IPR022191">
    <property type="entry name" value="DUF3717"/>
</dbReference>
<keyword evidence="2" id="KW-1185">Reference proteome</keyword>
<gene>
    <name evidence="1" type="ORF">RAS12_20600</name>
</gene>
<evidence type="ECO:0000313" key="2">
    <source>
        <dbReference type="Proteomes" id="UP001234798"/>
    </source>
</evidence>
<dbReference type="Pfam" id="PF12512">
    <property type="entry name" value="DUF3717"/>
    <property type="match status" value="1"/>
</dbReference>
<organism evidence="1 2">
    <name type="scientific">Achromobacter seleniivolatilans</name>
    <dbReference type="NCBI Taxonomy" id="3047478"/>
    <lineage>
        <taxon>Bacteria</taxon>
        <taxon>Pseudomonadati</taxon>
        <taxon>Pseudomonadota</taxon>
        <taxon>Betaproteobacteria</taxon>
        <taxon>Burkholderiales</taxon>
        <taxon>Alcaligenaceae</taxon>
        <taxon>Achromobacter</taxon>
    </lineage>
</organism>
<proteinExistence type="predicted"/>
<sequence length="83" mass="8820">MNSISLPQLEQAINYWRNVSPSVGDESRLCPEAAALATPYALMIMAHRHDIPVAELNEKAQAALAGWLAAAGAQPSAQPKAQP</sequence>